<evidence type="ECO:0000313" key="2">
    <source>
        <dbReference type="EMBL" id="KAE9585687.1"/>
    </source>
</evidence>
<organism evidence="2 3">
    <name type="scientific">Lupinus albus</name>
    <name type="common">White lupine</name>
    <name type="synonym">Lupinus termis</name>
    <dbReference type="NCBI Taxonomy" id="3870"/>
    <lineage>
        <taxon>Eukaryota</taxon>
        <taxon>Viridiplantae</taxon>
        <taxon>Streptophyta</taxon>
        <taxon>Embryophyta</taxon>
        <taxon>Tracheophyta</taxon>
        <taxon>Spermatophyta</taxon>
        <taxon>Magnoliopsida</taxon>
        <taxon>eudicotyledons</taxon>
        <taxon>Gunneridae</taxon>
        <taxon>Pentapetalae</taxon>
        <taxon>rosids</taxon>
        <taxon>fabids</taxon>
        <taxon>Fabales</taxon>
        <taxon>Fabaceae</taxon>
        <taxon>Papilionoideae</taxon>
        <taxon>50 kb inversion clade</taxon>
        <taxon>genistoids sensu lato</taxon>
        <taxon>core genistoids</taxon>
        <taxon>Genisteae</taxon>
        <taxon>Lupinus</taxon>
    </lineage>
</organism>
<evidence type="ECO:0000256" key="1">
    <source>
        <dbReference type="SAM" id="Phobius"/>
    </source>
</evidence>
<proteinExistence type="predicted"/>
<name>A0A6A4NG91_LUPAL</name>
<keyword evidence="1" id="KW-0812">Transmembrane</keyword>
<sequence>MFHRVLMTSPIIFTGRSYWIILFSCSNLFIACPRILSMKGVVVNRTCRSMFVTMKSIFLRCFSILADMRTMRST</sequence>
<comment type="caution">
    <text evidence="2">The sequence shown here is derived from an EMBL/GenBank/DDBJ whole genome shotgun (WGS) entry which is preliminary data.</text>
</comment>
<dbReference type="PROSITE" id="PS51257">
    <property type="entry name" value="PROKAR_LIPOPROTEIN"/>
    <property type="match status" value="1"/>
</dbReference>
<feature type="transmembrane region" description="Helical" evidence="1">
    <location>
        <begin position="17"/>
        <end position="36"/>
    </location>
</feature>
<protein>
    <submittedName>
        <fullName evidence="2">Uncharacterized protein</fullName>
    </submittedName>
</protein>
<dbReference type="AlphaFoldDB" id="A0A6A4NG91"/>
<gene>
    <name evidence="2" type="ORF">Lalb_Chr24g0393921</name>
</gene>
<keyword evidence="1" id="KW-1133">Transmembrane helix</keyword>
<dbReference type="Proteomes" id="UP000447434">
    <property type="component" value="Chromosome 24"/>
</dbReference>
<keyword evidence="3" id="KW-1185">Reference proteome</keyword>
<keyword evidence="1" id="KW-0472">Membrane</keyword>
<dbReference type="EMBL" id="WOCE01000024">
    <property type="protein sequence ID" value="KAE9585687.1"/>
    <property type="molecule type" value="Genomic_DNA"/>
</dbReference>
<accession>A0A6A4NG91</accession>
<reference evidence="3" key="1">
    <citation type="journal article" date="2020" name="Nat. Commun.">
        <title>Genome sequence of the cluster root forming white lupin.</title>
        <authorList>
            <person name="Hufnagel B."/>
            <person name="Marques A."/>
            <person name="Soriano A."/>
            <person name="Marques L."/>
            <person name="Divol F."/>
            <person name="Doumas P."/>
            <person name="Sallet E."/>
            <person name="Mancinotti D."/>
            <person name="Carrere S."/>
            <person name="Marande W."/>
            <person name="Arribat S."/>
            <person name="Keller J."/>
            <person name="Huneau C."/>
            <person name="Blein T."/>
            <person name="Aime D."/>
            <person name="Laguerre M."/>
            <person name="Taylor J."/>
            <person name="Schubert V."/>
            <person name="Nelson M."/>
            <person name="Geu-Flores F."/>
            <person name="Crespi M."/>
            <person name="Gallardo-Guerrero K."/>
            <person name="Delaux P.-M."/>
            <person name="Salse J."/>
            <person name="Berges H."/>
            <person name="Guyot R."/>
            <person name="Gouzy J."/>
            <person name="Peret B."/>
        </authorList>
    </citation>
    <scope>NUCLEOTIDE SEQUENCE [LARGE SCALE GENOMIC DNA]</scope>
    <source>
        <strain evidence="3">cv. Amiga</strain>
    </source>
</reference>
<evidence type="ECO:0000313" key="3">
    <source>
        <dbReference type="Proteomes" id="UP000447434"/>
    </source>
</evidence>